<keyword evidence="2" id="KW-0560">Oxidoreductase</keyword>
<dbReference type="RefSeq" id="WP_200130847.1">
    <property type="nucleotide sequence ID" value="NZ_JAEHOI010000001.1"/>
</dbReference>
<dbReference type="SUPFAM" id="SSF51735">
    <property type="entry name" value="NAD(P)-binding Rossmann-fold domains"/>
    <property type="match status" value="1"/>
</dbReference>
<dbReference type="PRINTS" id="PR00081">
    <property type="entry name" value="GDHRDH"/>
</dbReference>
<evidence type="ECO:0000313" key="3">
    <source>
        <dbReference type="EMBL" id="MBK0420635.1"/>
    </source>
</evidence>
<comment type="similarity">
    <text evidence="1">Belongs to the short-chain dehydrogenases/reductases (SDR) family.</text>
</comment>
<dbReference type="InterPro" id="IPR036291">
    <property type="entry name" value="NAD(P)-bd_dom_sf"/>
</dbReference>
<evidence type="ECO:0000313" key="4">
    <source>
        <dbReference type="Proteomes" id="UP000618733"/>
    </source>
</evidence>
<evidence type="ECO:0000256" key="2">
    <source>
        <dbReference type="ARBA" id="ARBA00023002"/>
    </source>
</evidence>
<organism evidence="3 4">
    <name type="scientific">Leucobacter edaphi</name>
    <dbReference type="NCBI Taxonomy" id="2796472"/>
    <lineage>
        <taxon>Bacteria</taxon>
        <taxon>Bacillati</taxon>
        <taxon>Actinomycetota</taxon>
        <taxon>Actinomycetes</taxon>
        <taxon>Micrococcales</taxon>
        <taxon>Microbacteriaceae</taxon>
        <taxon>Leucobacter</taxon>
    </lineage>
</organism>
<sequence length="280" mass="29178">MTRTIVITGAASGIGKKTAEILRDRGEKVIGVDLKGVEVSGDLSTPEGRRTAADEAIALAGGTVNAVIACAGLSAPKSITAKVNYFGMTEFLEAIRPALAKAEAPRAALISSMASMQPVAEPLVDAFLAGDEATAVAIAEQLEQDEAAATAIYSSSKRAISRWVRRVAPTAEWAGAGIPLNAVAPGTVVTPMTADLLASKEGSALVDAMVPMPLNSHQGPESIANLLIWLISPENTHCCGQTIYCDGGADTVLRGDDIWSWNEEAMRAKLTELHASLQNN</sequence>
<dbReference type="Proteomes" id="UP000618733">
    <property type="component" value="Unassembled WGS sequence"/>
</dbReference>
<gene>
    <name evidence="3" type="ORF">JD292_00890</name>
</gene>
<keyword evidence="4" id="KW-1185">Reference proteome</keyword>
<dbReference type="EMBL" id="JAEHOI010000001">
    <property type="protein sequence ID" value="MBK0420635.1"/>
    <property type="molecule type" value="Genomic_DNA"/>
</dbReference>
<dbReference type="AlphaFoldDB" id="A0A934UW64"/>
<name>A0A934UW64_9MICO</name>
<dbReference type="GO" id="GO:0016491">
    <property type="term" value="F:oxidoreductase activity"/>
    <property type="evidence" value="ECO:0007669"/>
    <property type="project" value="UniProtKB-KW"/>
</dbReference>
<dbReference type="InterPro" id="IPR002347">
    <property type="entry name" value="SDR_fam"/>
</dbReference>
<dbReference type="Gene3D" id="3.40.50.720">
    <property type="entry name" value="NAD(P)-binding Rossmann-like Domain"/>
    <property type="match status" value="1"/>
</dbReference>
<dbReference type="PANTHER" id="PTHR24321">
    <property type="entry name" value="DEHYDROGENASES, SHORT CHAIN"/>
    <property type="match status" value="1"/>
</dbReference>
<accession>A0A934UW64</accession>
<dbReference type="PANTHER" id="PTHR24321:SF8">
    <property type="entry name" value="ESTRADIOL 17-BETA-DEHYDROGENASE 8-RELATED"/>
    <property type="match status" value="1"/>
</dbReference>
<evidence type="ECO:0000256" key="1">
    <source>
        <dbReference type="ARBA" id="ARBA00006484"/>
    </source>
</evidence>
<reference evidence="3" key="1">
    <citation type="submission" date="2020-12" db="EMBL/GenBank/DDBJ databases">
        <title>Leucobacter sp. CAS2, isolated from Chromium sludge.</title>
        <authorList>
            <person name="Xu Z."/>
        </authorList>
    </citation>
    <scope>NUCLEOTIDE SEQUENCE</scope>
    <source>
        <strain evidence="3">CSA2</strain>
    </source>
</reference>
<protein>
    <submittedName>
        <fullName evidence="3">SDR family oxidoreductase</fullName>
    </submittedName>
</protein>
<dbReference type="Pfam" id="PF13561">
    <property type="entry name" value="adh_short_C2"/>
    <property type="match status" value="1"/>
</dbReference>
<comment type="caution">
    <text evidence="3">The sequence shown here is derived from an EMBL/GenBank/DDBJ whole genome shotgun (WGS) entry which is preliminary data.</text>
</comment>
<proteinExistence type="inferred from homology"/>